<dbReference type="AlphaFoldDB" id="A0A4Y2DGQ3"/>
<name>A0A4Y2DGQ3_ARAVE</name>
<sequence>MLTLHYTTLYFGEPCLRLKPSHCKRLDSQQKATFRAVKCLVLIHFLLLEVHDNDWVTVDLTQDRPLEIGRLGFRFFPDHLSGCISSRLVTVKEKKSVNKKKSFSYNSRR</sequence>
<dbReference type="Proteomes" id="UP000499080">
    <property type="component" value="Unassembled WGS sequence"/>
</dbReference>
<proteinExistence type="predicted"/>
<comment type="caution">
    <text evidence="1">The sequence shown here is derived from an EMBL/GenBank/DDBJ whole genome shotgun (WGS) entry which is preliminary data.</text>
</comment>
<dbReference type="EMBL" id="BGPR01000359">
    <property type="protein sequence ID" value="GBM15399.1"/>
    <property type="molecule type" value="Genomic_DNA"/>
</dbReference>
<evidence type="ECO:0000313" key="1">
    <source>
        <dbReference type="EMBL" id="GBM15399.1"/>
    </source>
</evidence>
<evidence type="ECO:0000313" key="2">
    <source>
        <dbReference type="Proteomes" id="UP000499080"/>
    </source>
</evidence>
<gene>
    <name evidence="1" type="ORF">AVEN_199655_1</name>
</gene>
<reference evidence="1 2" key="1">
    <citation type="journal article" date="2019" name="Sci. Rep.">
        <title>Orb-weaving spider Araneus ventricosus genome elucidates the spidroin gene catalogue.</title>
        <authorList>
            <person name="Kono N."/>
            <person name="Nakamura H."/>
            <person name="Ohtoshi R."/>
            <person name="Moran D.A.P."/>
            <person name="Shinohara A."/>
            <person name="Yoshida Y."/>
            <person name="Fujiwara M."/>
            <person name="Mori M."/>
            <person name="Tomita M."/>
            <person name="Arakawa K."/>
        </authorList>
    </citation>
    <scope>NUCLEOTIDE SEQUENCE [LARGE SCALE GENOMIC DNA]</scope>
</reference>
<dbReference type="OrthoDB" id="10630389at2759"/>
<organism evidence="1 2">
    <name type="scientific">Araneus ventricosus</name>
    <name type="common">Orbweaver spider</name>
    <name type="synonym">Epeira ventricosa</name>
    <dbReference type="NCBI Taxonomy" id="182803"/>
    <lineage>
        <taxon>Eukaryota</taxon>
        <taxon>Metazoa</taxon>
        <taxon>Ecdysozoa</taxon>
        <taxon>Arthropoda</taxon>
        <taxon>Chelicerata</taxon>
        <taxon>Arachnida</taxon>
        <taxon>Araneae</taxon>
        <taxon>Araneomorphae</taxon>
        <taxon>Entelegynae</taxon>
        <taxon>Araneoidea</taxon>
        <taxon>Araneidae</taxon>
        <taxon>Araneus</taxon>
    </lineage>
</organism>
<accession>A0A4Y2DGQ3</accession>
<protein>
    <submittedName>
        <fullName evidence="1">Uncharacterized protein</fullName>
    </submittedName>
</protein>
<keyword evidence="2" id="KW-1185">Reference proteome</keyword>